<organism evidence="1 2">
    <name type="scientific">Romanomermis culicivorax</name>
    <name type="common">Nematode worm</name>
    <dbReference type="NCBI Taxonomy" id="13658"/>
    <lineage>
        <taxon>Eukaryota</taxon>
        <taxon>Metazoa</taxon>
        <taxon>Ecdysozoa</taxon>
        <taxon>Nematoda</taxon>
        <taxon>Enoplea</taxon>
        <taxon>Dorylaimia</taxon>
        <taxon>Mermithida</taxon>
        <taxon>Mermithoidea</taxon>
        <taxon>Mermithidae</taxon>
        <taxon>Romanomermis</taxon>
    </lineage>
</organism>
<dbReference type="Proteomes" id="UP000887565">
    <property type="component" value="Unplaced"/>
</dbReference>
<sequence length="62" mass="7007">MTKTAVAGGAHNYSDSMLCTMLLEQWNHLNELHIVELTTTTQNYQSTTIKQNKFSINYVSNA</sequence>
<name>A0A915JSU3_ROMCU</name>
<dbReference type="AlphaFoldDB" id="A0A915JSU3"/>
<accession>A0A915JSU3</accession>
<protein>
    <submittedName>
        <fullName evidence="2">Uncharacterized protein</fullName>
    </submittedName>
</protein>
<reference evidence="2" key="1">
    <citation type="submission" date="2022-11" db="UniProtKB">
        <authorList>
            <consortium name="WormBaseParasite"/>
        </authorList>
    </citation>
    <scope>IDENTIFICATION</scope>
</reference>
<dbReference type="WBParaSite" id="nRc.2.0.1.t29139-RA">
    <property type="protein sequence ID" value="nRc.2.0.1.t29139-RA"/>
    <property type="gene ID" value="nRc.2.0.1.g29139"/>
</dbReference>
<proteinExistence type="predicted"/>
<keyword evidence="1" id="KW-1185">Reference proteome</keyword>
<evidence type="ECO:0000313" key="2">
    <source>
        <dbReference type="WBParaSite" id="nRc.2.0.1.t29139-RA"/>
    </source>
</evidence>
<evidence type="ECO:0000313" key="1">
    <source>
        <dbReference type="Proteomes" id="UP000887565"/>
    </source>
</evidence>